<feature type="signal peptide" evidence="7">
    <location>
        <begin position="1"/>
        <end position="21"/>
    </location>
</feature>
<protein>
    <recommendedName>
        <fullName evidence="8">Peptidase S1 domain-containing protein</fullName>
    </recommendedName>
</protein>
<dbReference type="SMART" id="SM00020">
    <property type="entry name" value="Tryp_SPc"/>
    <property type="match status" value="1"/>
</dbReference>
<dbReference type="CDD" id="cd00190">
    <property type="entry name" value="Tryp_SPc"/>
    <property type="match status" value="1"/>
</dbReference>
<dbReference type="InterPro" id="IPR043504">
    <property type="entry name" value="Peptidase_S1_PA_chymotrypsin"/>
</dbReference>
<evidence type="ECO:0000256" key="6">
    <source>
        <dbReference type="ARBA" id="ARBA00024195"/>
    </source>
</evidence>
<evidence type="ECO:0000259" key="8">
    <source>
        <dbReference type="PROSITE" id="PS50240"/>
    </source>
</evidence>
<evidence type="ECO:0000256" key="1">
    <source>
        <dbReference type="ARBA" id="ARBA00004613"/>
    </source>
</evidence>
<reference evidence="10" key="1">
    <citation type="journal article" date="2013" name="Genome Biol.">
        <title>Draft genome of the mountain pine beetle, Dendroctonus ponderosae Hopkins, a major forest pest.</title>
        <authorList>
            <person name="Keeling C.I."/>
            <person name="Yuen M.M."/>
            <person name="Liao N.Y."/>
            <person name="Docking T.R."/>
            <person name="Chan S.K."/>
            <person name="Taylor G.A."/>
            <person name="Palmquist D.L."/>
            <person name="Jackman S.D."/>
            <person name="Nguyen A."/>
            <person name="Li M."/>
            <person name="Henderson H."/>
            <person name="Janes J.K."/>
            <person name="Zhao Y."/>
            <person name="Pandoh P."/>
            <person name="Moore R."/>
            <person name="Sperling F.A."/>
            <person name="Huber D.P."/>
            <person name="Birol I."/>
            <person name="Jones S.J."/>
            <person name="Bohlmann J."/>
        </authorList>
    </citation>
    <scope>NUCLEOTIDE SEQUENCE</scope>
</reference>
<dbReference type="InterPro" id="IPR001314">
    <property type="entry name" value="Peptidase_S1A"/>
</dbReference>
<dbReference type="SUPFAM" id="SSF50494">
    <property type="entry name" value="Trypsin-like serine proteases"/>
    <property type="match status" value="1"/>
</dbReference>
<keyword evidence="5" id="KW-0325">Glycoprotein</keyword>
<feature type="chain" id="PRO_5043950078" description="Peptidase S1 domain-containing protein" evidence="7">
    <location>
        <begin position="22"/>
        <end position="381"/>
    </location>
</feature>
<evidence type="ECO:0000256" key="7">
    <source>
        <dbReference type="SAM" id="SignalP"/>
    </source>
</evidence>
<dbReference type="GeneID" id="109532976"/>
<comment type="subcellular location">
    <subcellularLocation>
        <location evidence="1">Secreted</location>
    </subcellularLocation>
</comment>
<name>A0AAR5NY41_DENPD</name>
<dbReference type="Pfam" id="PF18322">
    <property type="entry name" value="CLIP_1"/>
    <property type="match status" value="1"/>
</dbReference>
<keyword evidence="10" id="KW-1185">Reference proteome</keyword>
<sequence>MHGTPLLLAVLLLRLGRSSRAGEENWIIEVSGNCSCVPYYLCDNTGYIKTDGVGLLDERTGGENPTFCSGGTHEAELVCCKLRPQAPPSTSTVSTSSDLELFKSPRQMRCGMQRTTIDVRLLEGDDGLSPIDGEFPWMAAIYSRDSSRWKRQGSGSLIHPQAVLTAAHAVPRYRKTDFRVIVNGRIQQSEIGTDEEQERAVRAVLRHPNFQSGTLYNDVAVLVLEEPYNLTATPTINTVCLHPNASYVGKRCVVAGWGEASKGLPSSTARTSVPILRKLELPTPSPDNCEEMLQKTYLGVKYQLHESFMCAGGEAGKDACRGDGGSPLVCATAPNETALYQAGIVAFGVGCGKEGIPGVYADATHFYQWIVDTLQKLNITL</sequence>
<dbReference type="Proteomes" id="UP000019118">
    <property type="component" value="Unassembled WGS sequence"/>
</dbReference>
<reference evidence="9" key="2">
    <citation type="submission" date="2024-08" db="UniProtKB">
        <authorList>
            <consortium name="EnsemblMetazoa"/>
        </authorList>
    </citation>
    <scope>IDENTIFICATION</scope>
</reference>
<dbReference type="AlphaFoldDB" id="A0AAR5NY41"/>
<evidence type="ECO:0000256" key="2">
    <source>
        <dbReference type="ARBA" id="ARBA00022525"/>
    </source>
</evidence>
<feature type="domain" description="Peptidase S1" evidence="8">
    <location>
        <begin position="121"/>
        <end position="375"/>
    </location>
</feature>
<dbReference type="Pfam" id="PF00089">
    <property type="entry name" value="Trypsin"/>
    <property type="match status" value="1"/>
</dbReference>
<dbReference type="Gene3D" id="2.40.10.10">
    <property type="entry name" value="Trypsin-like serine proteases"/>
    <property type="match status" value="2"/>
</dbReference>
<dbReference type="InterPro" id="IPR041515">
    <property type="entry name" value="PPAF-2-like_Clip"/>
</dbReference>
<comment type="similarity">
    <text evidence="6">Belongs to the peptidase S1 family. CLIP subfamily.</text>
</comment>
<keyword evidence="4" id="KW-1015">Disulfide bond</keyword>
<dbReference type="PROSITE" id="PS50240">
    <property type="entry name" value="TRYPSIN_DOM"/>
    <property type="match status" value="1"/>
</dbReference>
<keyword evidence="2" id="KW-0964">Secreted</keyword>
<dbReference type="GO" id="GO:0005576">
    <property type="term" value="C:extracellular region"/>
    <property type="evidence" value="ECO:0007669"/>
    <property type="project" value="UniProtKB-SubCell"/>
</dbReference>
<evidence type="ECO:0000256" key="3">
    <source>
        <dbReference type="ARBA" id="ARBA00022729"/>
    </source>
</evidence>
<dbReference type="PANTHER" id="PTHR24256">
    <property type="entry name" value="TRYPTASE-RELATED"/>
    <property type="match status" value="1"/>
</dbReference>
<dbReference type="InterPro" id="IPR001254">
    <property type="entry name" value="Trypsin_dom"/>
</dbReference>
<dbReference type="InterPro" id="IPR009003">
    <property type="entry name" value="Peptidase_S1_PA"/>
</dbReference>
<dbReference type="KEGG" id="dpa:109532976"/>
<organism evidence="9 10">
    <name type="scientific">Dendroctonus ponderosae</name>
    <name type="common">Mountain pine beetle</name>
    <dbReference type="NCBI Taxonomy" id="77166"/>
    <lineage>
        <taxon>Eukaryota</taxon>
        <taxon>Metazoa</taxon>
        <taxon>Ecdysozoa</taxon>
        <taxon>Arthropoda</taxon>
        <taxon>Hexapoda</taxon>
        <taxon>Insecta</taxon>
        <taxon>Pterygota</taxon>
        <taxon>Neoptera</taxon>
        <taxon>Endopterygota</taxon>
        <taxon>Coleoptera</taxon>
        <taxon>Polyphaga</taxon>
        <taxon>Cucujiformia</taxon>
        <taxon>Curculionidae</taxon>
        <taxon>Scolytinae</taxon>
        <taxon>Dendroctonus</taxon>
    </lineage>
</organism>
<dbReference type="GO" id="GO:0004252">
    <property type="term" value="F:serine-type endopeptidase activity"/>
    <property type="evidence" value="ECO:0007669"/>
    <property type="project" value="InterPro"/>
</dbReference>
<evidence type="ECO:0000313" key="9">
    <source>
        <dbReference type="EnsemblMetazoa" id="XP_019753700.1"/>
    </source>
</evidence>
<accession>A0AAR5NY41</accession>
<keyword evidence="3 7" id="KW-0732">Signal</keyword>
<evidence type="ECO:0000256" key="5">
    <source>
        <dbReference type="ARBA" id="ARBA00023180"/>
    </source>
</evidence>
<proteinExistence type="inferred from homology"/>
<dbReference type="EnsemblMetazoa" id="XM_019898141.1">
    <property type="protein sequence ID" value="XP_019753700.1"/>
    <property type="gene ID" value="LOC109532976"/>
</dbReference>
<evidence type="ECO:0000313" key="10">
    <source>
        <dbReference type="Proteomes" id="UP000019118"/>
    </source>
</evidence>
<dbReference type="GO" id="GO:0006508">
    <property type="term" value="P:proteolysis"/>
    <property type="evidence" value="ECO:0007669"/>
    <property type="project" value="InterPro"/>
</dbReference>
<evidence type="ECO:0000256" key="4">
    <source>
        <dbReference type="ARBA" id="ARBA00023157"/>
    </source>
</evidence>
<dbReference type="PRINTS" id="PR00722">
    <property type="entry name" value="CHYMOTRYPSIN"/>
</dbReference>
<dbReference type="FunFam" id="2.40.10.10:FF:000054">
    <property type="entry name" value="Complement C1r subcomponent"/>
    <property type="match status" value="1"/>
</dbReference>
<dbReference type="InterPro" id="IPR051487">
    <property type="entry name" value="Ser/Thr_Proteases_Immune/Dev"/>
</dbReference>